<feature type="domain" description="Enhanced intracellular survival protein" evidence="4">
    <location>
        <begin position="344"/>
        <end position="461"/>
    </location>
</feature>
<dbReference type="Gene3D" id="3.30.1050.10">
    <property type="entry name" value="SCP2 sterol-binding domain"/>
    <property type="match status" value="1"/>
</dbReference>
<dbReference type="InterPro" id="IPR025559">
    <property type="entry name" value="Eis_dom"/>
</dbReference>
<evidence type="ECO:0000259" key="4">
    <source>
        <dbReference type="Pfam" id="PF13530"/>
    </source>
</evidence>
<dbReference type="InterPro" id="IPR022902">
    <property type="entry name" value="NAcTrfase_Eis"/>
</dbReference>
<dbReference type="Pfam" id="PF13527">
    <property type="entry name" value="Acetyltransf_9"/>
    <property type="match status" value="1"/>
</dbReference>
<comment type="similarity">
    <text evidence="3">Belongs to the acetyltransferase Eis family.</text>
</comment>
<evidence type="ECO:0000313" key="6">
    <source>
        <dbReference type="EMBL" id="TFI02589.1"/>
    </source>
</evidence>
<feature type="binding site" evidence="3">
    <location>
        <begin position="157"/>
        <end position="158"/>
    </location>
    <ligand>
        <name>acetyl-CoA</name>
        <dbReference type="ChEBI" id="CHEBI:57288"/>
    </ligand>
</feature>
<evidence type="ECO:0000313" key="7">
    <source>
        <dbReference type="Proteomes" id="UP000298017"/>
    </source>
</evidence>
<dbReference type="GO" id="GO:0030649">
    <property type="term" value="P:aminoglycoside antibiotic catabolic process"/>
    <property type="evidence" value="ECO:0007669"/>
    <property type="project" value="TreeGrafter"/>
</dbReference>
<dbReference type="RefSeq" id="WP_135010100.1">
    <property type="nucleotide sequence ID" value="NZ_JALXXE010000069.1"/>
</dbReference>
<feature type="binding site" evidence="3">
    <location>
        <begin position="121"/>
        <end position="123"/>
    </location>
    <ligand>
        <name>acetyl-CoA</name>
        <dbReference type="ChEBI" id="CHEBI:57288"/>
    </ligand>
</feature>
<dbReference type="PANTHER" id="PTHR37817">
    <property type="entry name" value="N-ACETYLTRANSFERASE EIS"/>
    <property type="match status" value="1"/>
</dbReference>
<comment type="caution">
    <text evidence="6">The sequence shown here is derived from an EMBL/GenBank/DDBJ whole genome shotgun (WGS) entry which is preliminary data.</text>
</comment>
<dbReference type="Pfam" id="PF17668">
    <property type="entry name" value="Acetyltransf_17"/>
    <property type="match status" value="1"/>
</dbReference>
<organism evidence="6 7">
    <name type="scientific">Kocuria rhizophila</name>
    <dbReference type="NCBI Taxonomy" id="72000"/>
    <lineage>
        <taxon>Bacteria</taxon>
        <taxon>Bacillati</taxon>
        <taxon>Actinomycetota</taxon>
        <taxon>Actinomycetes</taxon>
        <taxon>Micrococcales</taxon>
        <taxon>Micrococcaceae</taxon>
        <taxon>Kocuria</taxon>
    </lineage>
</organism>
<dbReference type="InterPro" id="IPR041380">
    <property type="entry name" value="Acetyltransf_17"/>
</dbReference>
<dbReference type="InterPro" id="IPR016181">
    <property type="entry name" value="Acyl_CoA_acyltransferase"/>
</dbReference>
<comment type="subunit">
    <text evidence="3">Homohexamer; trimer of dimers.</text>
</comment>
<evidence type="ECO:0000256" key="1">
    <source>
        <dbReference type="ARBA" id="ARBA00022679"/>
    </source>
</evidence>
<evidence type="ECO:0000259" key="5">
    <source>
        <dbReference type="Pfam" id="PF17668"/>
    </source>
</evidence>
<feature type="domain" description="Eis-like acetyltransferase" evidence="5">
    <location>
        <begin position="219"/>
        <end position="330"/>
    </location>
</feature>
<dbReference type="EMBL" id="SPNK01000002">
    <property type="protein sequence ID" value="TFI02589.1"/>
    <property type="molecule type" value="Genomic_DNA"/>
</dbReference>
<dbReference type="SUPFAM" id="SSF55718">
    <property type="entry name" value="SCP-like"/>
    <property type="match status" value="1"/>
</dbReference>
<dbReference type="InterPro" id="IPR036527">
    <property type="entry name" value="SCP2_sterol-bd_dom_sf"/>
</dbReference>
<dbReference type="Pfam" id="PF13530">
    <property type="entry name" value="SCP2_2"/>
    <property type="match status" value="1"/>
</dbReference>
<keyword evidence="7" id="KW-1185">Reference proteome</keyword>
<dbReference type="AlphaFoldDB" id="A0AAX2SEI6"/>
<reference evidence="6 7" key="1">
    <citation type="submission" date="2019-03" db="EMBL/GenBank/DDBJ databases">
        <title>Genome Sequencing and Assembly of Various Microbes Isolated from Alder Root Nodule.</title>
        <authorList>
            <person name="Swanson E."/>
            <person name="Sevigny J.L."/>
            <person name="Pesce C."/>
            <person name="Davis I."/>
            <person name="Kleiner V."/>
            <person name="Tisa L."/>
        </authorList>
    </citation>
    <scope>NUCLEOTIDE SEQUENCE [LARGE SCALE GENOMIC DNA]</scope>
    <source>
        <strain evidence="6 7">4R-31</strain>
    </source>
</reference>
<accession>A0AAX2SEI6</accession>
<dbReference type="PANTHER" id="PTHR37817:SF1">
    <property type="entry name" value="N-ACETYLTRANSFERASE EIS"/>
    <property type="match status" value="1"/>
</dbReference>
<feature type="active site" description="Proton donor" evidence="3">
    <location>
        <position position="162"/>
    </location>
</feature>
<sequence>MSTTPPQDQPTETTHTARGNTYRLRRFTVTEGSLADNPEAVQWNRAVYQGFHDAEPTDEATRRILRSLREAGTRLRSVYTADPVPPAALGAERPVATFCSWDSELTLGEGRSIPAWLISEVTVRPTHARRGLLRRLMTQDLTEAHEAGFPVAALTASEATIYGRFGFGAATFNAEVTVDAHSRLQLKAPTVGTVEMADNLAVAELAPQIFERFHRATAGSLRRTVKWWDYVSGQWNWHRGAAEPEVRTAVHYDEQGQPDGYVSYKFLPTQGYEGTLEVVDLVGADSQAQIALWEFLCNLDLVTEVRYKSAPIEDPLMWGMVDMSAYTVHKRTDRVWLRVLDPVAALSARHYTAHRRMTLAVVDSLGFADGIYEIDTTDGETRVARVGDRPRTESDRAGASMPEVELPEGVDAALTVDLLGSLYLGAVKASTLHQAGLLRVRDDDALRDLQDLMTTTADPYCISPF</sequence>
<dbReference type="SUPFAM" id="SSF55729">
    <property type="entry name" value="Acyl-CoA N-acyltransferases (Nat)"/>
    <property type="match status" value="1"/>
</dbReference>
<proteinExistence type="inferred from homology"/>
<dbReference type="HAMAP" id="MF_01812">
    <property type="entry name" value="Eis"/>
    <property type="match status" value="1"/>
</dbReference>
<dbReference type="NCBIfam" id="NF002369">
    <property type="entry name" value="PRK01346.1-6"/>
    <property type="match status" value="1"/>
</dbReference>
<dbReference type="GO" id="GO:0034069">
    <property type="term" value="F:aminoglycoside N-acetyltransferase activity"/>
    <property type="evidence" value="ECO:0007669"/>
    <property type="project" value="TreeGrafter"/>
</dbReference>
<gene>
    <name evidence="6" type="ORF">E4P33_03065</name>
</gene>
<feature type="active site" description="Proton acceptor; via carboxylate" evidence="3">
    <location>
        <position position="465"/>
    </location>
</feature>
<dbReference type="Proteomes" id="UP000298017">
    <property type="component" value="Unassembled WGS sequence"/>
</dbReference>
<evidence type="ECO:0000256" key="3">
    <source>
        <dbReference type="HAMAP-Rule" id="MF_01812"/>
    </source>
</evidence>
<keyword evidence="2 3" id="KW-0012">Acyltransferase</keyword>
<protein>
    <submittedName>
        <fullName evidence="6">GNAT family N-acetyltransferase</fullName>
    </submittedName>
</protein>
<dbReference type="InterPro" id="IPR051554">
    <property type="entry name" value="Acetyltransferase_Eis"/>
</dbReference>
<feature type="binding site" evidence="3">
    <location>
        <begin position="129"/>
        <end position="134"/>
    </location>
    <ligand>
        <name>acetyl-CoA</name>
        <dbReference type="ChEBI" id="CHEBI:57288"/>
    </ligand>
</feature>
<dbReference type="Gene3D" id="3.40.630.30">
    <property type="match status" value="2"/>
</dbReference>
<name>A0AAX2SEI6_KOCRH</name>
<evidence type="ECO:0000256" key="2">
    <source>
        <dbReference type="ARBA" id="ARBA00023315"/>
    </source>
</evidence>
<keyword evidence="1 3" id="KW-0808">Transferase</keyword>